<evidence type="ECO:0000313" key="3">
    <source>
        <dbReference type="Proteomes" id="UP000000715"/>
    </source>
</evidence>
<dbReference type="AlphaFoldDB" id="A0A8U0V0B7"/>
<keyword evidence="3" id="KW-1185">Reference proteome</keyword>
<dbReference type="Proteomes" id="UP000000715">
    <property type="component" value="Unplaced"/>
</dbReference>
<feature type="region of interest" description="Disordered" evidence="1">
    <location>
        <begin position="113"/>
        <end position="132"/>
    </location>
</feature>
<feature type="domain" description="Glucokinase regulatory protein second SIS" evidence="2">
    <location>
        <begin position="37"/>
        <end position="111"/>
    </location>
</feature>
<dbReference type="GeneID" id="123391793"/>
<protein>
    <submittedName>
        <fullName evidence="4">Glucokinase regulatory protein-like</fullName>
    </submittedName>
</protein>
<evidence type="ECO:0000259" key="2">
    <source>
        <dbReference type="Pfam" id="PF22198"/>
    </source>
</evidence>
<sequence length="146" mass="15624">MGQVVKVTSVQGMGGPLWSPGLCVGVFHGRGPPSSRAQGPQFSFSQEDLLTCILPSLTEIGTVVFIFTLDDNLTEVQALAEQVKEKTAHIQALAHSTVGQTLPTPLRKLFPPSSASRGHCFSSNTKGTSSRNISQTAIPLEYYCPH</sequence>
<organism evidence="3 4">
    <name type="scientific">Mustela putorius furo</name>
    <name type="common">European domestic ferret</name>
    <name type="synonym">Mustela furo</name>
    <dbReference type="NCBI Taxonomy" id="9669"/>
    <lineage>
        <taxon>Eukaryota</taxon>
        <taxon>Metazoa</taxon>
        <taxon>Chordata</taxon>
        <taxon>Craniata</taxon>
        <taxon>Vertebrata</taxon>
        <taxon>Euteleostomi</taxon>
        <taxon>Mammalia</taxon>
        <taxon>Eutheria</taxon>
        <taxon>Laurasiatheria</taxon>
        <taxon>Carnivora</taxon>
        <taxon>Caniformia</taxon>
        <taxon>Musteloidea</taxon>
        <taxon>Mustelidae</taxon>
        <taxon>Mustelinae</taxon>
        <taxon>Mustela</taxon>
    </lineage>
</organism>
<proteinExistence type="predicted"/>
<dbReference type="InterPro" id="IPR054017">
    <property type="entry name" value="GKRP_SIS_2"/>
</dbReference>
<accession>A0A8U0V0B7</accession>
<reference evidence="4" key="1">
    <citation type="submission" date="2025-08" db="UniProtKB">
        <authorList>
            <consortium name="RefSeq"/>
        </authorList>
    </citation>
    <scope>IDENTIFICATION</scope>
    <source>
        <tissue evidence="4">Brain</tissue>
    </source>
</reference>
<dbReference type="Pfam" id="PF22198">
    <property type="entry name" value="GKRP_SIS_2"/>
    <property type="match status" value="1"/>
</dbReference>
<name>A0A8U0V0B7_MUSPF</name>
<dbReference type="RefSeq" id="XP_044935269.1">
    <property type="nucleotide sequence ID" value="XM_045079334.1"/>
</dbReference>
<dbReference type="Gene3D" id="3.40.50.12620">
    <property type="match status" value="1"/>
</dbReference>
<evidence type="ECO:0000313" key="4">
    <source>
        <dbReference type="RefSeq" id="XP_044935269.1"/>
    </source>
</evidence>
<gene>
    <name evidence="4" type="primary">LOC123391793</name>
</gene>
<evidence type="ECO:0000256" key="1">
    <source>
        <dbReference type="SAM" id="MobiDB-lite"/>
    </source>
</evidence>
<dbReference type="OrthoDB" id="311172at2759"/>